<gene>
    <name evidence="1" type="ORF">M0R45_030523</name>
</gene>
<accession>A0AAW1WAZ6</accession>
<dbReference type="AlphaFoldDB" id="A0AAW1WAZ6"/>
<dbReference type="EMBL" id="JBEDUW010000006">
    <property type="protein sequence ID" value="KAK9922040.1"/>
    <property type="molecule type" value="Genomic_DNA"/>
</dbReference>
<organism evidence="1 2">
    <name type="scientific">Rubus argutus</name>
    <name type="common">Southern blackberry</name>
    <dbReference type="NCBI Taxonomy" id="59490"/>
    <lineage>
        <taxon>Eukaryota</taxon>
        <taxon>Viridiplantae</taxon>
        <taxon>Streptophyta</taxon>
        <taxon>Embryophyta</taxon>
        <taxon>Tracheophyta</taxon>
        <taxon>Spermatophyta</taxon>
        <taxon>Magnoliopsida</taxon>
        <taxon>eudicotyledons</taxon>
        <taxon>Gunneridae</taxon>
        <taxon>Pentapetalae</taxon>
        <taxon>rosids</taxon>
        <taxon>fabids</taxon>
        <taxon>Rosales</taxon>
        <taxon>Rosaceae</taxon>
        <taxon>Rosoideae</taxon>
        <taxon>Rosoideae incertae sedis</taxon>
        <taxon>Rubus</taxon>
    </lineage>
</organism>
<evidence type="ECO:0000313" key="1">
    <source>
        <dbReference type="EMBL" id="KAK9922040.1"/>
    </source>
</evidence>
<dbReference type="Proteomes" id="UP001457282">
    <property type="component" value="Unassembled WGS sequence"/>
</dbReference>
<evidence type="ECO:0000313" key="2">
    <source>
        <dbReference type="Proteomes" id="UP001457282"/>
    </source>
</evidence>
<sequence>MDLMMLVRTLAIKKLITKPKTTNKMQHFYKSTDRAAVDYQKKNSYCHKELPQIPQPSKTAYSTRFLLSQCAMHLPPKIVAVTPSGGSKIGIITPISLSLLFFNLLFQNQQFQAAMKTITAIERNLKQEP</sequence>
<protein>
    <submittedName>
        <fullName evidence="1">Uncharacterized protein</fullName>
    </submittedName>
</protein>
<keyword evidence="2" id="KW-1185">Reference proteome</keyword>
<comment type="caution">
    <text evidence="1">The sequence shown here is derived from an EMBL/GenBank/DDBJ whole genome shotgun (WGS) entry which is preliminary data.</text>
</comment>
<reference evidence="1 2" key="1">
    <citation type="journal article" date="2023" name="G3 (Bethesda)">
        <title>A chromosome-length genome assembly and annotation of blackberry (Rubus argutus, cv. 'Hillquist').</title>
        <authorList>
            <person name="Bruna T."/>
            <person name="Aryal R."/>
            <person name="Dudchenko O."/>
            <person name="Sargent D.J."/>
            <person name="Mead D."/>
            <person name="Buti M."/>
            <person name="Cavallini A."/>
            <person name="Hytonen T."/>
            <person name="Andres J."/>
            <person name="Pham M."/>
            <person name="Weisz D."/>
            <person name="Mascagni F."/>
            <person name="Usai G."/>
            <person name="Natali L."/>
            <person name="Bassil N."/>
            <person name="Fernandez G.E."/>
            <person name="Lomsadze A."/>
            <person name="Armour M."/>
            <person name="Olukolu B."/>
            <person name="Poorten T."/>
            <person name="Britton C."/>
            <person name="Davik J."/>
            <person name="Ashrafi H."/>
            <person name="Aiden E.L."/>
            <person name="Borodovsky M."/>
            <person name="Worthington M."/>
        </authorList>
    </citation>
    <scope>NUCLEOTIDE SEQUENCE [LARGE SCALE GENOMIC DNA]</scope>
    <source>
        <strain evidence="1">PI 553951</strain>
    </source>
</reference>
<proteinExistence type="predicted"/>
<name>A0AAW1WAZ6_RUBAR</name>